<dbReference type="InterPro" id="IPR021373">
    <property type="entry name" value="DUF2993"/>
</dbReference>
<accession>A0AA43GRN7</accession>
<evidence type="ECO:0000313" key="1">
    <source>
        <dbReference type="EMBL" id="MDH6060369.1"/>
    </source>
</evidence>
<dbReference type="Pfam" id="PF11209">
    <property type="entry name" value="LmeA"/>
    <property type="match status" value="1"/>
</dbReference>
<gene>
    <name evidence="1" type="ORF">NWP17_07940</name>
</gene>
<organism evidence="1 2">
    <name type="scientific">Chrysosporum bergii ANA360D</name>
    <dbReference type="NCBI Taxonomy" id="617107"/>
    <lineage>
        <taxon>Bacteria</taxon>
        <taxon>Bacillati</taxon>
        <taxon>Cyanobacteriota</taxon>
        <taxon>Cyanophyceae</taxon>
        <taxon>Nostocales</taxon>
        <taxon>Nodulariaceae</taxon>
        <taxon>Chrysosporum</taxon>
    </lineage>
</organism>
<dbReference type="RefSeq" id="WP_280654370.1">
    <property type="nucleotide sequence ID" value="NZ_JANQDH010000050.1"/>
</dbReference>
<evidence type="ECO:0000313" key="2">
    <source>
        <dbReference type="Proteomes" id="UP001159387"/>
    </source>
</evidence>
<dbReference type="Proteomes" id="UP001159387">
    <property type="component" value="Unassembled WGS sequence"/>
</dbReference>
<dbReference type="AlphaFoldDB" id="A0AA43GRN7"/>
<sequence length="235" mass="26027">MEKLPTKNSYNIRIVTNILTKALKLWLKSQVSQVSQLEVEIKASDGQILSGCIPRVSITASDAVYQGLNITRIQLAAENIQVNIGSILKGKQLKLLQTVPVFGDLVVDEQDLNSSLSSELLSRALGEAMLKILPEPCLTLNNLSWQKIRLDENQIILNTILSPGSQPQSLEIYLNLNLISNHELKLENIQVMENKVPLLQHEHGDTLDLGSDVDIQELSLLPGQLVCRGRINVNP</sequence>
<proteinExistence type="predicted"/>
<keyword evidence="2" id="KW-1185">Reference proteome</keyword>
<comment type="caution">
    <text evidence="1">The sequence shown here is derived from an EMBL/GenBank/DDBJ whole genome shotgun (WGS) entry which is preliminary data.</text>
</comment>
<name>A0AA43GRN7_9CYAN</name>
<protein>
    <submittedName>
        <fullName evidence="1">DUF2993 domain-containing protein</fullName>
    </submittedName>
</protein>
<reference evidence="1 2" key="1">
    <citation type="journal article" date="2023" name="J. Phycol.">
        <title>Chrysosporum ovalisporum is synonymous with the true-branching cyanobacterium Umezakia natans (Nostocales/Aphanizomenonaceae).</title>
        <authorList>
            <person name="McGregor G.B."/>
            <person name="Sendall B.C."/>
            <person name="Niiyama Y."/>
            <person name="Tuji A."/>
            <person name="Willis A."/>
        </authorList>
    </citation>
    <scope>NUCLEOTIDE SEQUENCE [LARGE SCALE GENOMIC DNA]</scope>
    <source>
        <strain evidence="1 2">ANA360D</strain>
    </source>
</reference>
<dbReference type="EMBL" id="JANQDH010000050">
    <property type="protein sequence ID" value="MDH6060369.1"/>
    <property type="molecule type" value="Genomic_DNA"/>
</dbReference>